<dbReference type="PANTHER" id="PTHR23282">
    <property type="entry name" value="APICAL ENDOSOMAL GLYCOPROTEIN PRECURSOR"/>
    <property type="match status" value="1"/>
</dbReference>
<dbReference type="Pfam" id="PF00629">
    <property type="entry name" value="MAM"/>
    <property type="match status" value="1"/>
</dbReference>
<evidence type="ECO:0000313" key="3">
    <source>
        <dbReference type="Proteomes" id="UP000604046"/>
    </source>
</evidence>
<dbReference type="InterPro" id="IPR000998">
    <property type="entry name" value="MAM_dom"/>
</dbReference>
<dbReference type="PROSITE" id="PS50060">
    <property type="entry name" value="MAM_2"/>
    <property type="match status" value="1"/>
</dbReference>
<keyword evidence="3" id="KW-1185">Reference proteome</keyword>
<dbReference type="CDD" id="cd06263">
    <property type="entry name" value="MAM"/>
    <property type="match status" value="1"/>
</dbReference>
<comment type="caution">
    <text evidence="2">The sequence shown here is derived from an EMBL/GenBank/DDBJ whole genome shotgun (WGS) entry which is preliminary data.</text>
</comment>
<dbReference type="AlphaFoldDB" id="A0A812K3E8"/>
<dbReference type="GO" id="GO:0016020">
    <property type="term" value="C:membrane"/>
    <property type="evidence" value="ECO:0007669"/>
    <property type="project" value="InterPro"/>
</dbReference>
<dbReference type="SMART" id="SM00137">
    <property type="entry name" value="MAM"/>
    <property type="match status" value="1"/>
</dbReference>
<dbReference type="Proteomes" id="UP000604046">
    <property type="component" value="Unassembled WGS sequence"/>
</dbReference>
<evidence type="ECO:0000259" key="1">
    <source>
        <dbReference type="PROSITE" id="PS50060"/>
    </source>
</evidence>
<name>A0A812K3E8_9DINO</name>
<dbReference type="SUPFAM" id="SSF49899">
    <property type="entry name" value="Concanavalin A-like lectins/glucanases"/>
    <property type="match status" value="1"/>
</dbReference>
<dbReference type="InterPro" id="IPR013320">
    <property type="entry name" value="ConA-like_dom_sf"/>
</dbReference>
<evidence type="ECO:0000313" key="2">
    <source>
        <dbReference type="EMBL" id="CAE7221504.1"/>
    </source>
</evidence>
<protein>
    <recommendedName>
        <fullName evidence="1">MAM domain-containing protein</fullName>
    </recommendedName>
</protein>
<accession>A0A812K3E8</accession>
<gene>
    <name evidence="2" type="ORF">SNAT2548_LOCUS8169</name>
</gene>
<dbReference type="InterPro" id="IPR051560">
    <property type="entry name" value="MAM_domain-containing"/>
</dbReference>
<dbReference type="OrthoDB" id="5379943at2759"/>
<dbReference type="PANTHER" id="PTHR23282:SF146">
    <property type="entry name" value="RT07201P-RELATED"/>
    <property type="match status" value="1"/>
</dbReference>
<reference evidence="2" key="1">
    <citation type="submission" date="2021-02" db="EMBL/GenBank/DDBJ databases">
        <authorList>
            <person name="Dougan E. K."/>
            <person name="Rhodes N."/>
            <person name="Thang M."/>
            <person name="Chan C."/>
        </authorList>
    </citation>
    <scope>NUCLEOTIDE SEQUENCE</scope>
</reference>
<proteinExistence type="predicted"/>
<dbReference type="EMBL" id="CAJNDS010000596">
    <property type="protein sequence ID" value="CAE7221504.1"/>
    <property type="molecule type" value="Genomic_DNA"/>
</dbReference>
<organism evidence="2 3">
    <name type="scientific">Symbiodinium natans</name>
    <dbReference type="NCBI Taxonomy" id="878477"/>
    <lineage>
        <taxon>Eukaryota</taxon>
        <taxon>Sar</taxon>
        <taxon>Alveolata</taxon>
        <taxon>Dinophyceae</taxon>
        <taxon>Suessiales</taxon>
        <taxon>Symbiodiniaceae</taxon>
        <taxon>Symbiodinium</taxon>
    </lineage>
</organism>
<feature type="domain" description="MAM" evidence="1">
    <location>
        <begin position="185"/>
        <end position="359"/>
    </location>
</feature>
<sequence>MQTEDFMLLIRKGLADAAPVLFPPSPECLTEMRRAFPEKYQKLSLWATSGTVQTLVHSLENRVPLTEANVPALAFNMGFDWFSCICKPDCSASEIATPIVAANFGWNGQTLRAPNSVSDNDREALHQALIEHFANRKAAMGAWECQAMDVVAKSAAVSAYKSCLQQSAPIAIVLDGTDLPAAPNLNCSFESNFCGWDPDVATSWPADPNADWAWKRKSGPTSSAYTGPSAAHSGEWYVYVEASIQPGGFEKTAVLQSISLEGYRIFRLNFWYHMYGTAIASLRVQILVAGSWTTLWEKSGDQGNSWLQASVQIPAIAERVRFYATTGVGVKGDIGLDDIVATTAGVTIELAATAGTCLRDSEPACPKTSCGPWLLQC</sequence>
<dbReference type="Gene3D" id="2.60.120.200">
    <property type="match status" value="1"/>
</dbReference>